<dbReference type="EMBL" id="JAGFBF010000001">
    <property type="protein sequence ID" value="MBO2989139.1"/>
    <property type="molecule type" value="Genomic_DNA"/>
</dbReference>
<evidence type="ECO:0000313" key="3">
    <source>
        <dbReference type="Proteomes" id="UP000668403"/>
    </source>
</evidence>
<comment type="caution">
    <text evidence="2">The sequence shown here is derived from an EMBL/GenBank/DDBJ whole genome shotgun (WGS) entry which is preliminary data.</text>
</comment>
<gene>
    <name evidence="2" type="ORF">J4H85_03885</name>
</gene>
<feature type="transmembrane region" description="Helical" evidence="1">
    <location>
        <begin position="12"/>
        <end position="29"/>
    </location>
</feature>
<keyword evidence="3" id="KW-1185">Reference proteome</keyword>
<keyword evidence="1" id="KW-0472">Membrane</keyword>
<keyword evidence="1" id="KW-0812">Transmembrane</keyword>
<evidence type="ECO:0000256" key="1">
    <source>
        <dbReference type="SAM" id="Phobius"/>
    </source>
</evidence>
<name>A0A939QK11_9MICO</name>
<evidence type="ECO:0000313" key="2">
    <source>
        <dbReference type="EMBL" id="MBO2989139.1"/>
    </source>
</evidence>
<accession>A0A939QK11</accession>
<sequence>MSETDPGARRKQIIVGIVMGVVMGVVISALTQFWLWLPAGIAVGLAAGAIMKPPER</sequence>
<dbReference type="Proteomes" id="UP000668403">
    <property type="component" value="Unassembled WGS sequence"/>
</dbReference>
<proteinExistence type="predicted"/>
<dbReference type="RefSeq" id="WP_208236993.1">
    <property type="nucleotide sequence ID" value="NZ_BAAAQU010000001.1"/>
</dbReference>
<organism evidence="2 3">
    <name type="scientific">Leucobacter tardus</name>
    <dbReference type="NCBI Taxonomy" id="501483"/>
    <lineage>
        <taxon>Bacteria</taxon>
        <taxon>Bacillati</taxon>
        <taxon>Actinomycetota</taxon>
        <taxon>Actinomycetes</taxon>
        <taxon>Micrococcales</taxon>
        <taxon>Microbacteriaceae</taxon>
        <taxon>Leucobacter</taxon>
    </lineage>
</organism>
<dbReference type="AlphaFoldDB" id="A0A939QK11"/>
<protein>
    <submittedName>
        <fullName evidence="2">HPP family protein</fullName>
    </submittedName>
</protein>
<keyword evidence="1" id="KW-1133">Transmembrane helix</keyword>
<reference evidence="2" key="1">
    <citation type="submission" date="2021-03" db="EMBL/GenBank/DDBJ databases">
        <title>Leucobacter chromiisoli sp. nov., isolated from chromium-containing soil of chemical plant.</title>
        <authorList>
            <person name="Xu Z."/>
        </authorList>
    </citation>
    <scope>NUCLEOTIDE SEQUENCE</scope>
    <source>
        <strain evidence="2">K 70/01</strain>
    </source>
</reference>